<dbReference type="Gene3D" id="1.20.1440.180">
    <property type="entry name" value="KEN domain"/>
    <property type="match status" value="1"/>
</dbReference>
<dbReference type="Proteomes" id="UP001396334">
    <property type="component" value="Unassembled WGS sequence"/>
</dbReference>
<dbReference type="PANTHER" id="PTHR13954:SF6">
    <property type="entry name" value="NON-SPECIFIC SERINE_THREONINE PROTEIN KINASE"/>
    <property type="match status" value="1"/>
</dbReference>
<keyword evidence="1" id="KW-0732">Signal</keyword>
<evidence type="ECO:0000259" key="4">
    <source>
        <dbReference type="PROSITE" id="PS51392"/>
    </source>
</evidence>
<dbReference type="InterPro" id="IPR010513">
    <property type="entry name" value="KEN_dom"/>
</dbReference>
<evidence type="ECO:0000313" key="5">
    <source>
        <dbReference type="EMBL" id="KAK9012358.1"/>
    </source>
</evidence>
<keyword evidence="2" id="KW-0547">Nucleotide-binding</keyword>
<proteinExistence type="predicted"/>
<evidence type="ECO:0000256" key="3">
    <source>
        <dbReference type="ARBA" id="ARBA00022840"/>
    </source>
</evidence>
<name>A0ABR2RHE0_9ROSI</name>
<feature type="domain" description="KEN" evidence="4">
    <location>
        <begin position="1"/>
        <end position="87"/>
    </location>
</feature>
<evidence type="ECO:0000256" key="2">
    <source>
        <dbReference type="ARBA" id="ARBA00022741"/>
    </source>
</evidence>
<evidence type="ECO:0000313" key="6">
    <source>
        <dbReference type="Proteomes" id="UP001396334"/>
    </source>
</evidence>
<evidence type="ECO:0000256" key="1">
    <source>
        <dbReference type="ARBA" id="ARBA00022729"/>
    </source>
</evidence>
<keyword evidence="6" id="KW-1185">Reference proteome</keyword>
<comment type="caution">
    <text evidence="5">The sequence shown here is derived from an EMBL/GenBank/DDBJ whole genome shotgun (WGS) entry which is preliminary data.</text>
</comment>
<sequence length="119" mass="14326">MEPAFLANIGYYRRYKFDGVRDLLRVMRNKSHHYRELPQEIQELVGPVPEGFYGYFDCRFPRLFIEVYKVVSRHCREEEFFQRASENSMTHLGSQMYVERKQRKPVQVQNKHLALMCCG</sequence>
<organism evidence="5 6">
    <name type="scientific">Hibiscus sabdariffa</name>
    <name type="common">roselle</name>
    <dbReference type="NCBI Taxonomy" id="183260"/>
    <lineage>
        <taxon>Eukaryota</taxon>
        <taxon>Viridiplantae</taxon>
        <taxon>Streptophyta</taxon>
        <taxon>Embryophyta</taxon>
        <taxon>Tracheophyta</taxon>
        <taxon>Spermatophyta</taxon>
        <taxon>Magnoliopsida</taxon>
        <taxon>eudicotyledons</taxon>
        <taxon>Gunneridae</taxon>
        <taxon>Pentapetalae</taxon>
        <taxon>rosids</taxon>
        <taxon>malvids</taxon>
        <taxon>Malvales</taxon>
        <taxon>Malvaceae</taxon>
        <taxon>Malvoideae</taxon>
        <taxon>Hibiscus</taxon>
    </lineage>
</organism>
<dbReference type="PROSITE" id="PS51392">
    <property type="entry name" value="KEN"/>
    <property type="match status" value="1"/>
</dbReference>
<reference evidence="5 6" key="1">
    <citation type="journal article" date="2024" name="G3 (Bethesda)">
        <title>Genome assembly of Hibiscus sabdariffa L. provides insights into metabolisms of medicinal natural products.</title>
        <authorList>
            <person name="Kim T."/>
        </authorList>
    </citation>
    <scope>NUCLEOTIDE SEQUENCE [LARGE SCALE GENOMIC DNA]</scope>
    <source>
        <strain evidence="5">TK-2024</strain>
        <tissue evidence="5">Old leaves</tissue>
    </source>
</reference>
<dbReference type="EMBL" id="JBBPBN010000022">
    <property type="protein sequence ID" value="KAK9012358.1"/>
    <property type="molecule type" value="Genomic_DNA"/>
</dbReference>
<keyword evidence="3" id="KW-0067">ATP-binding</keyword>
<gene>
    <name evidence="5" type="ORF">V6N11_040415</name>
</gene>
<dbReference type="PANTHER" id="PTHR13954">
    <property type="entry name" value="IRE1-RELATED"/>
    <property type="match status" value="1"/>
</dbReference>
<protein>
    <recommendedName>
        <fullName evidence="4">KEN domain-containing protein</fullName>
    </recommendedName>
</protein>
<dbReference type="SMART" id="SM00580">
    <property type="entry name" value="PUG"/>
    <property type="match status" value="1"/>
</dbReference>
<accession>A0ABR2RHE0</accession>
<dbReference type="Pfam" id="PF06479">
    <property type="entry name" value="Ribonuc_2-5A"/>
    <property type="match status" value="1"/>
</dbReference>
<dbReference type="InterPro" id="IPR038357">
    <property type="entry name" value="KEN_sf"/>
</dbReference>
<dbReference type="InterPro" id="IPR045133">
    <property type="entry name" value="IRE1/2-like"/>
</dbReference>